<feature type="compositionally biased region" description="Low complexity" evidence="1">
    <location>
        <begin position="48"/>
        <end position="65"/>
    </location>
</feature>
<proteinExistence type="predicted"/>
<reference evidence="2" key="1">
    <citation type="journal article" date="2012" name="PLoS Genet.">
        <title>Comparative analysis of the genomes of two field isolates of the rice blast fungus Magnaporthe oryzae.</title>
        <authorList>
            <person name="Xue M."/>
            <person name="Yang J."/>
            <person name="Li Z."/>
            <person name="Hu S."/>
            <person name="Yao N."/>
            <person name="Dean R.A."/>
            <person name="Zhao W."/>
            <person name="Shen M."/>
            <person name="Zhang H."/>
            <person name="Li C."/>
            <person name="Liu L."/>
            <person name="Cao L."/>
            <person name="Xu X."/>
            <person name="Xing Y."/>
            <person name="Hsiang T."/>
            <person name="Zhang Z."/>
            <person name="Xu J.R."/>
            <person name="Peng Y.L."/>
        </authorList>
    </citation>
    <scope>NUCLEOTIDE SEQUENCE</scope>
    <source>
        <strain evidence="2">Y34</strain>
    </source>
</reference>
<sequence>MSLLPTATTSAAAAITTTTPTTATRITPSGATRAPTAIVDARPEKEPSTAAVTATASAPTAARGATASLVRPLRRGGGVPAARLGRRALLLLLAALPALLDLRPQPLLVLREARVVGGLDGGAWECDGGRCSGAGRRCRGGGGVAGVGGWLLGPPLLDVGRGRAAGYGVGGGWRVLGCSSGSLDERSLAAIVPKASACIYIKKL</sequence>
<dbReference type="AlphaFoldDB" id="A0AA97P0P5"/>
<protein>
    <submittedName>
        <fullName evidence="2">Uncharacterized protein</fullName>
    </submittedName>
</protein>
<name>A0AA97P0P5_PYRO3</name>
<dbReference type="EMBL" id="JH793958">
    <property type="protein sequence ID" value="ELQ39821.1"/>
    <property type="molecule type" value="Genomic_DNA"/>
</dbReference>
<feature type="region of interest" description="Disordered" evidence="1">
    <location>
        <begin position="42"/>
        <end position="65"/>
    </location>
</feature>
<dbReference type="Proteomes" id="UP000011086">
    <property type="component" value="Unassembled WGS sequence"/>
</dbReference>
<accession>A0AA97P0P5</accession>
<evidence type="ECO:0000256" key="1">
    <source>
        <dbReference type="SAM" id="MobiDB-lite"/>
    </source>
</evidence>
<organism evidence="2">
    <name type="scientific">Pyricularia oryzae (strain Y34)</name>
    <name type="common">Rice blast fungus</name>
    <name type="synonym">Magnaporthe oryzae</name>
    <dbReference type="NCBI Taxonomy" id="1143189"/>
    <lineage>
        <taxon>Eukaryota</taxon>
        <taxon>Fungi</taxon>
        <taxon>Dikarya</taxon>
        <taxon>Ascomycota</taxon>
        <taxon>Pezizomycotina</taxon>
        <taxon>Sordariomycetes</taxon>
        <taxon>Sordariomycetidae</taxon>
        <taxon>Magnaporthales</taxon>
        <taxon>Pyriculariaceae</taxon>
        <taxon>Pyricularia</taxon>
    </lineage>
</organism>
<evidence type="ECO:0000313" key="2">
    <source>
        <dbReference type="EMBL" id="ELQ39821.1"/>
    </source>
</evidence>
<gene>
    <name evidence="2" type="ORF">OOU_Y34scaffold00478g2</name>
</gene>